<gene>
    <name evidence="4" type="ORF">ATL51_2412</name>
</gene>
<dbReference type="Gene3D" id="3.90.79.10">
    <property type="entry name" value="Nucleoside Triphosphate Pyrophosphohydrolase"/>
    <property type="match status" value="1"/>
</dbReference>
<evidence type="ECO:0000259" key="3">
    <source>
        <dbReference type="PROSITE" id="PS51462"/>
    </source>
</evidence>
<dbReference type="PANTHER" id="PTHR43046:SF2">
    <property type="entry name" value="8-OXO-DGTP DIPHOSPHATASE-RELATED"/>
    <property type="match status" value="1"/>
</dbReference>
<dbReference type="InterPro" id="IPR020084">
    <property type="entry name" value="NUDIX_hydrolase_CS"/>
</dbReference>
<feature type="domain" description="Nudix hydrolase" evidence="3">
    <location>
        <begin position="40"/>
        <end position="177"/>
    </location>
</feature>
<dbReference type="EMBL" id="PHUJ01000003">
    <property type="protein sequence ID" value="PKB30739.1"/>
    <property type="molecule type" value="Genomic_DNA"/>
</dbReference>
<dbReference type="InterPro" id="IPR015797">
    <property type="entry name" value="NUDIX_hydrolase-like_dom_sf"/>
</dbReference>
<dbReference type="AlphaFoldDB" id="A0AA44UPF1"/>
<evidence type="ECO:0000313" key="5">
    <source>
        <dbReference type="Proteomes" id="UP000232453"/>
    </source>
</evidence>
<evidence type="ECO:0000313" key="4">
    <source>
        <dbReference type="EMBL" id="PKB30739.1"/>
    </source>
</evidence>
<evidence type="ECO:0000256" key="2">
    <source>
        <dbReference type="ARBA" id="ARBA00022801"/>
    </source>
</evidence>
<dbReference type="Proteomes" id="UP000232453">
    <property type="component" value="Unassembled WGS sequence"/>
</dbReference>
<accession>A0AA44UPF1</accession>
<dbReference type="PANTHER" id="PTHR43046">
    <property type="entry name" value="GDP-MANNOSE MANNOSYL HYDROLASE"/>
    <property type="match status" value="1"/>
</dbReference>
<keyword evidence="2" id="KW-0378">Hydrolase</keyword>
<name>A0AA44UPF1_PSEA5</name>
<proteinExistence type="predicted"/>
<dbReference type="SUPFAM" id="SSF55811">
    <property type="entry name" value="Nudix"/>
    <property type="match status" value="1"/>
</dbReference>
<dbReference type="GO" id="GO:0016787">
    <property type="term" value="F:hydrolase activity"/>
    <property type="evidence" value="ECO:0007669"/>
    <property type="project" value="UniProtKB-KW"/>
</dbReference>
<reference evidence="4 5" key="1">
    <citation type="submission" date="2017-11" db="EMBL/GenBank/DDBJ databases">
        <title>Sequencing the genomes of 1000 actinobacteria strains.</title>
        <authorList>
            <person name="Klenk H.-P."/>
        </authorList>
    </citation>
    <scope>NUCLEOTIDE SEQUENCE [LARGE SCALE GENOMIC DNA]</scope>
    <source>
        <strain evidence="4 5">DSM 44104</strain>
    </source>
</reference>
<comment type="cofactor">
    <cofactor evidence="1">
        <name>Mg(2+)</name>
        <dbReference type="ChEBI" id="CHEBI:18420"/>
    </cofactor>
</comment>
<organism evidence="4 5">
    <name type="scientific">Pseudonocardia alni</name>
    <name type="common">Amycolata alni</name>
    <dbReference type="NCBI Taxonomy" id="33907"/>
    <lineage>
        <taxon>Bacteria</taxon>
        <taxon>Bacillati</taxon>
        <taxon>Actinomycetota</taxon>
        <taxon>Actinomycetes</taxon>
        <taxon>Pseudonocardiales</taxon>
        <taxon>Pseudonocardiaceae</taxon>
        <taxon>Pseudonocardia</taxon>
    </lineage>
</organism>
<evidence type="ECO:0000256" key="1">
    <source>
        <dbReference type="ARBA" id="ARBA00001946"/>
    </source>
</evidence>
<dbReference type="PROSITE" id="PS00893">
    <property type="entry name" value="NUDIX_BOX"/>
    <property type="match status" value="1"/>
</dbReference>
<protein>
    <submittedName>
        <fullName evidence="4">ADP-ribose pyrophosphatase YjhB (NUDIX family)</fullName>
    </submittedName>
</protein>
<sequence length="177" mass="18842">MAPSRGAAPSAYQGVTVGMTIEIGSGDGWVHCARGHRHWGLFGAAGLLVRHRDDADPAGVDRVLLQHRASWSHHGGTWGIPGGARDRGESAVRAALREAAEESTLAVAGLAPVEEFVDDHGGWSYTTVVVRTPDAPPVRVRGAESTELRWVRTDRLGELDLHPGFATTWPTVSELGA</sequence>
<comment type="caution">
    <text evidence="4">The sequence shown here is derived from an EMBL/GenBank/DDBJ whole genome shotgun (WGS) entry which is preliminary data.</text>
</comment>
<dbReference type="Pfam" id="PF00293">
    <property type="entry name" value="NUDIX"/>
    <property type="match status" value="1"/>
</dbReference>
<dbReference type="PROSITE" id="PS51462">
    <property type="entry name" value="NUDIX"/>
    <property type="match status" value="1"/>
</dbReference>
<dbReference type="CDD" id="cd18877">
    <property type="entry name" value="NUDIX_Hydrolase"/>
    <property type="match status" value="1"/>
</dbReference>
<dbReference type="InterPro" id="IPR000086">
    <property type="entry name" value="NUDIX_hydrolase_dom"/>
</dbReference>